<name>A0A5J9WMC2_9POAL</name>
<gene>
    <name evidence="2" type="ORF">EJB05_01191</name>
</gene>
<comment type="caution">
    <text evidence="2">The sequence shown here is derived from an EMBL/GenBank/DDBJ whole genome shotgun (WGS) entry which is preliminary data.</text>
</comment>
<feature type="region of interest" description="Disordered" evidence="1">
    <location>
        <begin position="57"/>
        <end position="119"/>
    </location>
</feature>
<organism evidence="2 3">
    <name type="scientific">Eragrostis curvula</name>
    <name type="common">weeping love grass</name>
    <dbReference type="NCBI Taxonomy" id="38414"/>
    <lineage>
        <taxon>Eukaryota</taxon>
        <taxon>Viridiplantae</taxon>
        <taxon>Streptophyta</taxon>
        <taxon>Embryophyta</taxon>
        <taxon>Tracheophyta</taxon>
        <taxon>Spermatophyta</taxon>
        <taxon>Magnoliopsida</taxon>
        <taxon>Liliopsida</taxon>
        <taxon>Poales</taxon>
        <taxon>Poaceae</taxon>
        <taxon>PACMAD clade</taxon>
        <taxon>Chloridoideae</taxon>
        <taxon>Eragrostideae</taxon>
        <taxon>Eragrostidinae</taxon>
        <taxon>Eragrostis</taxon>
    </lineage>
</organism>
<dbReference type="Gramene" id="TVU49852">
    <property type="protein sequence ID" value="TVU49852"/>
    <property type="gene ID" value="EJB05_01191"/>
</dbReference>
<feature type="compositionally biased region" description="Acidic residues" evidence="1">
    <location>
        <begin position="88"/>
        <end position="97"/>
    </location>
</feature>
<evidence type="ECO:0000256" key="1">
    <source>
        <dbReference type="SAM" id="MobiDB-lite"/>
    </source>
</evidence>
<sequence>MWMGVGSRCSSSSPATALPSVQCRSTCEPYSTGFLSSPSLSLGLDNDGGMGGRMHPACAGVDGAMGRDADSEKDNRSGSDHLNAMCDSGEDGDDTEPDNPRKCKKRPHRHNPGARSVRLPLCPNFASSGPLFSFKILSCPLMHGFVPVVRSYRLSEQCLHPDNKQQGELSKAGP</sequence>
<feature type="compositionally biased region" description="Basic and acidic residues" evidence="1">
    <location>
        <begin position="65"/>
        <end position="79"/>
    </location>
</feature>
<dbReference type="EMBL" id="RWGY01000002">
    <property type="protein sequence ID" value="TVU49852.1"/>
    <property type="molecule type" value="Genomic_DNA"/>
</dbReference>
<feature type="compositionally biased region" description="Basic residues" evidence="1">
    <location>
        <begin position="102"/>
        <end position="112"/>
    </location>
</feature>
<dbReference type="AlphaFoldDB" id="A0A5J9WMC2"/>
<keyword evidence="3" id="KW-1185">Reference proteome</keyword>
<reference evidence="2 3" key="1">
    <citation type="journal article" date="2019" name="Sci. Rep.">
        <title>A high-quality genome of Eragrostis curvula grass provides insights into Poaceae evolution and supports new strategies to enhance forage quality.</title>
        <authorList>
            <person name="Carballo J."/>
            <person name="Santos B.A.C.M."/>
            <person name="Zappacosta D."/>
            <person name="Garbus I."/>
            <person name="Selva J.P."/>
            <person name="Gallo C.A."/>
            <person name="Diaz A."/>
            <person name="Albertini E."/>
            <person name="Caccamo M."/>
            <person name="Echenique V."/>
        </authorList>
    </citation>
    <scope>NUCLEOTIDE SEQUENCE [LARGE SCALE GENOMIC DNA]</scope>
    <source>
        <strain evidence="3">cv. Victoria</strain>
        <tissue evidence="2">Leaf</tissue>
    </source>
</reference>
<accession>A0A5J9WMC2</accession>
<feature type="region of interest" description="Disordered" evidence="1">
    <location>
        <begin position="1"/>
        <end position="20"/>
    </location>
</feature>
<evidence type="ECO:0000313" key="2">
    <source>
        <dbReference type="EMBL" id="TVU49852.1"/>
    </source>
</evidence>
<evidence type="ECO:0000313" key="3">
    <source>
        <dbReference type="Proteomes" id="UP000324897"/>
    </source>
</evidence>
<proteinExistence type="predicted"/>
<dbReference type="Proteomes" id="UP000324897">
    <property type="component" value="Chromosome 6"/>
</dbReference>
<protein>
    <submittedName>
        <fullName evidence="2">Uncharacterized protein</fullName>
    </submittedName>
</protein>